<keyword evidence="1" id="KW-0472">Membrane</keyword>
<dbReference type="AlphaFoldDB" id="A0A1X2HYT2"/>
<dbReference type="Proteomes" id="UP000193560">
    <property type="component" value="Unassembled WGS sequence"/>
</dbReference>
<gene>
    <name evidence="2" type="ORF">BCR42DRAFT_428317</name>
</gene>
<keyword evidence="3" id="KW-1185">Reference proteome</keyword>
<evidence type="ECO:0000313" key="2">
    <source>
        <dbReference type="EMBL" id="ORZ05448.1"/>
    </source>
</evidence>
<organism evidence="2 3">
    <name type="scientific">Absidia repens</name>
    <dbReference type="NCBI Taxonomy" id="90262"/>
    <lineage>
        <taxon>Eukaryota</taxon>
        <taxon>Fungi</taxon>
        <taxon>Fungi incertae sedis</taxon>
        <taxon>Mucoromycota</taxon>
        <taxon>Mucoromycotina</taxon>
        <taxon>Mucoromycetes</taxon>
        <taxon>Mucorales</taxon>
        <taxon>Cunninghamellaceae</taxon>
        <taxon>Absidia</taxon>
    </lineage>
</organism>
<evidence type="ECO:0000313" key="3">
    <source>
        <dbReference type="Proteomes" id="UP000193560"/>
    </source>
</evidence>
<feature type="transmembrane region" description="Helical" evidence="1">
    <location>
        <begin position="42"/>
        <end position="62"/>
    </location>
</feature>
<name>A0A1X2HYT2_9FUNG</name>
<protein>
    <submittedName>
        <fullName evidence="2">Uncharacterized protein</fullName>
    </submittedName>
</protein>
<sequence>MCFVFLHFLFFNSGKNLLFDYVCSKVQYNKNQRSIEPPNFTWATWCFQSTNILIVITTWLSFVNERKKASNATLCNFGRQSCHLFVAF</sequence>
<reference evidence="2 3" key="1">
    <citation type="submission" date="2016-07" db="EMBL/GenBank/DDBJ databases">
        <title>Pervasive Adenine N6-methylation of Active Genes in Fungi.</title>
        <authorList>
            <consortium name="DOE Joint Genome Institute"/>
            <person name="Mondo S.J."/>
            <person name="Dannebaum R.O."/>
            <person name="Kuo R.C."/>
            <person name="Labutti K."/>
            <person name="Haridas S."/>
            <person name="Kuo A."/>
            <person name="Salamov A."/>
            <person name="Ahrendt S.R."/>
            <person name="Lipzen A."/>
            <person name="Sullivan W."/>
            <person name="Andreopoulos W.B."/>
            <person name="Clum A."/>
            <person name="Lindquist E."/>
            <person name="Daum C."/>
            <person name="Ramamoorthy G.K."/>
            <person name="Gryganskyi A."/>
            <person name="Culley D."/>
            <person name="Magnuson J.K."/>
            <person name="James T.Y."/>
            <person name="O'Malley M.A."/>
            <person name="Stajich J.E."/>
            <person name="Spatafora J.W."/>
            <person name="Visel A."/>
            <person name="Grigoriev I.V."/>
        </authorList>
    </citation>
    <scope>NUCLEOTIDE SEQUENCE [LARGE SCALE GENOMIC DNA]</scope>
    <source>
        <strain evidence="2 3">NRRL 1336</strain>
    </source>
</reference>
<keyword evidence="1" id="KW-0812">Transmembrane</keyword>
<comment type="caution">
    <text evidence="2">The sequence shown here is derived from an EMBL/GenBank/DDBJ whole genome shotgun (WGS) entry which is preliminary data.</text>
</comment>
<proteinExistence type="predicted"/>
<evidence type="ECO:0000256" key="1">
    <source>
        <dbReference type="SAM" id="Phobius"/>
    </source>
</evidence>
<keyword evidence="1" id="KW-1133">Transmembrane helix</keyword>
<accession>A0A1X2HYT2</accession>
<dbReference type="EMBL" id="MCGE01000044">
    <property type="protein sequence ID" value="ORZ05448.1"/>
    <property type="molecule type" value="Genomic_DNA"/>
</dbReference>